<dbReference type="OrthoDB" id="297162at2759"/>
<evidence type="ECO:0000313" key="1">
    <source>
        <dbReference type="EMBL" id="CAD8128626.1"/>
    </source>
</evidence>
<sequence>MGICMSNQKQRKGIFQKEGELESIVSQMRTSPCPEEILKKRISVDAPYNAYRNPILNRRLKGSQTLTSGQ</sequence>
<name>A0A8S1RKC9_9CILI</name>
<dbReference type="Proteomes" id="UP000692954">
    <property type="component" value="Unassembled WGS sequence"/>
</dbReference>
<proteinExistence type="predicted"/>
<organism evidence="1 2">
    <name type="scientific">Paramecium sonneborni</name>
    <dbReference type="NCBI Taxonomy" id="65129"/>
    <lineage>
        <taxon>Eukaryota</taxon>
        <taxon>Sar</taxon>
        <taxon>Alveolata</taxon>
        <taxon>Ciliophora</taxon>
        <taxon>Intramacronucleata</taxon>
        <taxon>Oligohymenophorea</taxon>
        <taxon>Peniculida</taxon>
        <taxon>Parameciidae</taxon>
        <taxon>Paramecium</taxon>
    </lineage>
</organism>
<keyword evidence="2" id="KW-1185">Reference proteome</keyword>
<gene>
    <name evidence="1" type="ORF">PSON_ATCC_30995.1.T1920053</name>
</gene>
<dbReference type="AlphaFoldDB" id="A0A8S1RKC9"/>
<protein>
    <submittedName>
        <fullName evidence="1">Uncharacterized protein</fullName>
    </submittedName>
</protein>
<reference evidence="1" key="1">
    <citation type="submission" date="2021-01" db="EMBL/GenBank/DDBJ databases">
        <authorList>
            <consortium name="Genoscope - CEA"/>
            <person name="William W."/>
        </authorList>
    </citation>
    <scope>NUCLEOTIDE SEQUENCE</scope>
</reference>
<comment type="caution">
    <text evidence="1">The sequence shown here is derived from an EMBL/GenBank/DDBJ whole genome shotgun (WGS) entry which is preliminary data.</text>
</comment>
<accession>A0A8S1RKC9</accession>
<dbReference type="EMBL" id="CAJJDN010000192">
    <property type="protein sequence ID" value="CAD8128626.1"/>
    <property type="molecule type" value="Genomic_DNA"/>
</dbReference>
<evidence type="ECO:0000313" key="2">
    <source>
        <dbReference type="Proteomes" id="UP000692954"/>
    </source>
</evidence>